<dbReference type="SUPFAM" id="SSF54001">
    <property type="entry name" value="Cysteine proteinases"/>
    <property type="match status" value="1"/>
</dbReference>
<comment type="caution">
    <text evidence="2">The sequence shown here is derived from an EMBL/GenBank/DDBJ whole genome shotgun (WGS) entry which is preliminary data.</text>
</comment>
<dbReference type="Proteomes" id="UP000786811">
    <property type="component" value="Unassembled WGS sequence"/>
</dbReference>
<evidence type="ECO:0000259" key="1">
    <source>
        <dbReference type="PROSITE" id="PS50802"/>
    </source>
</evidence>
<dbReference type="CDD" id="cd22744">
    <property type="entry name" value="OTU"/>
    <property type="match status" value="1"/>
</dbReference>
<accession>A0A8J2HUH6</accession>
<feature type="domain" description="OTU" evidence="1">
    <location>
        <begin position="364"/>
        <end position="480"/>
    </location>
</feature>
<dbReference type="InterPro" id="IPR051055">
    <property type="entry name" value="PIF1_helicase"/>
</dbReference>
<dbReference type="AlphaFoldDB" id="A0A8J2HUH6"/>
<dbReference type="OrthoDB" id="10029506at2759"/>
<proteinExistence type="predicted"/>
<evidence type="ECO:0000313" key="3">
    <source>
        <dbReference type="Proteomes" id="UP000786811"/>
    </source>
</evidence>
<protein>
    <recommendedName>
        <fullName evidence="1">OTU domain-containing protein</fullName>
    </recommendedName>
</protein>
<dbReference type="EMBL" id="CAJNRD030001124">
    <property type="protein sequence ID" value="CAG5109286.1"/>
    <property type="molecule type" value="Genomic_DNA"/>
</dbReference>
<feature type="non-terminal residue" evidence="2">
    <location>
        <position position="1"/>
    </location>
</feature>
<evidence type="ECO:0000313" key="2">
    <source>
        <dbReference type="EMBL" id="CAG5109286.1"/>
    </source>
</evidence>
<gene>
    <name evidence="2" type="ORF">HICCMSTLAB_LOCUS13922</name>
</gene>
<dbReference type="InterPro" id="IPR038765">
    <property type="entry name" value="Papain-like_cys_pep_sf"/>
</dbReference>
<dbReference type="Pfam" id="PF02338">
    <property type="entry name" value="OTU"/>
    <property type="match status" value="1"/>
</dbReference>
<dbReference type="PANTHER" id="PTHR47642:SF5">
    <property type="entry name" value="ATP-DEPENDENT DNA HELICASE"/>
    <property type="match status" value="1"/>
</dbReference>
<dbReference type="PANTHER" id="PTHR47642">
    <property type="entry name" value="ATP-DEPENDENT DNA HELICASE"/>
    <property type="match status" value="1"/>
</dbReference>
<name>A0A8J2HUH6_COTCN</name>
<reference evidence="2" key="1">
    <citation type="submission" date="2021-04" db="EMBL/GenBank/DDBJ databases">
        <authorList>
            <person name="Chebbi M.A.C M."/>
        </authorList>
    </citation>
    <scope>NUCLEOTIDE SEQUENCE</scope>
</reference>
<dbReference type="InterPro" id="IPR027417">
    <property type="entry name" value="P-loop_NTPase"/>
</dbReference>
<dbReference type="Gene3D" id="3.90.70.80">
    <property type="match status" value="1"/>
</dbReference>
<sequence length="480" mass="54559">TDIAVGKKMAARKQFPLICAESVTTHKSQGQTYPYVCVHNQGMTRTMQYVAYSRVTDLKNLYIDGNFKPPAPLDNTSNLKVEIDRLKNEKRLITFEQPLDDLHGIKIIFHNALSLRKYIGCVRNDKWFHGADVMIFAETRTLPNDDISIDGFDIEFRSDEKNVSRKFLRRLVVYKRQNCVVSTIINVTQDLQLENKVEHVDLVTLKINDLFVIGGYKSPNATRDLFKKCMNNMTNSCDINSHIEEPKKITISKGSKNVPLKNTTSVLCKKKTDEVEKSTSLSVEEILLKISDSDSSLDKIQIILDHNSNTISKLTLEIYNATSSSINNFHSNLSKNSHRCEIKLNIEDLSSQNAAINKLLNETFTFSDVIKDGNCLFRTLAKSISLNENEYMNIRLFIIKYIRCNKTKYNTLLSRGAISVQDEDGLNIPDPKIDDFLRIIARDHVWGNEGSLYAISDALKIIVVVIGVASKTHKMSHIFR</sequence>
<dbReference type="SUPFAM" id="SSF52540">
    <property type="entry name" value="P-loop containing nucleoside triphosphate hydrolases"/>
    <property type="match status" value="1"/>
</dbReference>
<dbReference type="PROSITE" id="PS50802">
    <property type="entry name" value="OTU"/>
    <property type="match status" value="1"/>
</dbReference>
<organism evidence="2 3">
    <name type="scientific">Cotesia congregata</name>
    <name type="common">Parasitoid wasp</name>
    <name type="synonym">Apanteles congregatus</name>
    <dbReference type="NCBI Taxonomy" id="51543"/>
    <lineage>
        <taxon>Eukaryota</taxon>
        <taxon>Metazoa</taxon>
        <taxon>Ecdysozoa</taxon>
        <taxon>Arthropoda</taxon>
        <taxon>Hexapoda</taxon>
        <taxon>Insecta</taxon>
        <taxon>Pterygota</taxon>
        <taxon>Neoptera</taxon>
        <taxon>Endopterygota</taxon>
        <taxon>Hymenoptera</taxon>
        <taxon>Apocrita</taxon>
        <taxon>Ichneumonoidea</taxon>
        <taxon>Braconidae</taxon>
        <taxon>Microgastrinae</taxon>
        <taxon>Cotesia</taxon>
    </lineage>
</organism>
<dbReference type="InterPro" id="IPR003323">
    <property type="entry name" value="OTU_dom"/>
</dbReference>
<keyword evidence="3" id="KW-1185">Reference proteome</keyword>